<dbReference type="SUPFAM" id="SSF53335">
    <property type="entry name" value="S-adenosyl-L-methionine-dependent methyltransferases"/>
    <property type="match status" value="1"/>
</dbReference>
<comment type="caution">
    <text evidence="6">The sequence shown here is derived from an EMBL/GenBank/DDBJ whole genome shotgun (WGS) entry which is preliminary data.</text>
</comment>
<dbReference type="InterPro" id="IPR010233">
    <property type="entry name" value="UbiG_MeTrfase"/>
</dbReference>
<comment type="catalytic activity">
    <reaction evidence="5">
        <text>a 3-(all-trans-polyprenyl)benzene-1,2-diol + S-adenosyl-L-methionine = a 2-methoxy-6-(all-trans-polyprenyl)phenol + S-adenosyl-L-homocysteine + H(+)</text>
        <dbReference type="Rhea" id="RHEA:31411"/>
        <dbReference type="Rhea" id="RHEA-COMP:9550"/>
        <dbReference type="Rhea" id="RHEA-COMP:9551"/>
        <dbReference type="ChEBI" id="CHEBI:15378"/>
        <dbReference type="ChEBI" id="CHEBI:57856"/>
        <dbReference type="ChEBI" id="CHEBI:59789"/>
        <dbReference type="ChEBI" id="CHEBI:62729"/>
        <dbReference type="ChEBI" id="CHEBI:62731"/>
        <dbReference type="EC" id="2.1.1.222"/>
    </reaction>
</comment>
<evidence type="ECO:0000256" key="2">
    <source>
        <dbReference type="ARBA" id="ARBA00022679"/>
    </source>
</evidence>
<dbReference type="UniPathway" id="UPA00232"/>
<keyword evidence="3 5" id="KW-0831">Ubiquinone biosynthesis</keyword>
<keyword evidence="7" id="KW-1185">Reference proteome</keyword>
<dbReference type="Proteomes" id="UP000295793">
    <property type="component" value="Unassembled WGS sequence"/>
</dbReference>
<evidence type="ECO:0000313" key="7">
    <source>
        <dbReference type="Proteomes" id="UP000295793"/>
    </source>
</evidence>
<comment type="similarity">
    <text evidence="5">Belongs to the methyltransferase superfamily. UbiG/COQ3 family.</text>
</comment>
<evidence type="ECO:0000256" key="1">
    <source>
        <dbReference type="ARBA" id="ARBA00022603"/>
    </source>
</evidence>
<accession>A0A4R3I2U9</accession>
<feature type="binding site" evidence="5">
    <location>
        <position position="56"/>
    </location>
    <ligand>
        <name>S-adenosyl-L-methionine</name>
        <dbReference type="ChEBI" id="CHEBI:59789"/>
    </ligand>
</feature>
<reference evidence="6 7" key="1">
    <citation type="submission" date="2019-03" db="EMBL/GenBank/DDBJ databases">
        <title>Genomic Encyclopedia of Archaeal and Bacterial Type Strains, Phase II (KMG-II): from individual species to whole genera.</title>
        <authorList>
            <person name="Goeker M."/>
        </authorList>
    </citation>
    <scope>NUCLEOTIDE SEQUENCE [LARGE SCALE GENOMIC DNA]</scope>
    <source>
        <strain evidence="6 7">DSM 15388</strain>
    </source>
</reference>
<comment type="function">
    <text evidence="5">O-methyltransferase that catalyzes the 2 O-methylation steps in the ubiquinone biosynthetic pathway.</text>
</comment>
<comment type="catalytic activity">
    <reaction evidence="5">
        <text>a 3-demethylubiquinol + S-adenosyl-L-methionine = a ubiquinol + S-adenosyl-L-homocysteine + H(+)</text>
        <dbReference type="Rhea" id="RHEA:44380"/>
        <dbReference type="Rhea" id="RHEA-COMP:9566"/>
        <dbReference type="Rhea" id="RHEA-COMP:10914"/>
        <dbReference type="ChEBI" id="CHEBI:15378"/>
        <dbReference type="ChEBI" id="CHEBI:17976"/>
        <dbReference type="ChEBI" id="CHEBI:57856"/>
        <dbReference type="ChEBI" id="CHEBI:59789"/>
        <dbReference type="ChEBI" id="CHEBI:84422"/>
        <dbReference type="EC" id="2.1.1.64"/>
    </reaction>
</comment>
<dbReference type="EC" id="2.1.1.222" evidence="5"/>
<dbReference type="Gene3D" id="3.40.50.150">
    <property type="entry name" value="Vaccinia Virus protein VP39"/>
    <property type="match status" value="1"/>
</dbReference>
<feature type="binding site" evidence="5">
    <location>
        <position position="77"/>
    </location>
    <ligand>
        <name>S-adenosyl-L-methionine</name>
        <dbReference type="ChEBI" id="CHEBI:59789"/>
    </ligand>
</feature>
<dbReference type="NCBIfam" id="TIGR01983">
    <property type="entry name" value="UbiG"/>
    <property type="match status" value="1"/>
</dbReference>
<dbReference type="FunFam" id="3.40.50.150:FF:000028">
    <property type="entry name" value="Ubiquinone biosynthesis O-methyltransferase"/>
    <property type="match status" value="1"/>
</dbReference>
<keyword evidence="2 5" id="KW-0808">Transferase</keyword>
<proteinExistence type="inferred from homology"/>
<dbReference type="AlphaFoldDB" id="A0A4R3I2U9"/>
<comment type="pathway">
    <text evidence="5">Cofactor biosynthesis; ubiquinone biosynthesis.</text>
</comment>
<feature type="binding site" evidence="5">
    <location>
        <position position="122"/>
    </location>
    <ligand>
        <name>S-adenosyl-L-methionine</name>
        <dbReference type="ChEBI" id="CHEBI:59789"/>
    </ligand>
</feature>
<evidence type="ECO:0000256" key="3">
    <source>
        <dbReference type="ARBA" id="ARBA00022688"/>
    </source>
</evidence>
<dbReference type="PANTHER" id="PTHR43464">
    <property type="entry name" value="METHYLTRANSFERASE"/>
    <property type="match status" value="1"/>
</dbReference>
<dbReference type="Pfam" id="PF13489">
    <property type="entry name" value="Methyltransf_23"/>
    <property type="match status" value="1"/>
</dbReference>
<evidence type="ECO:0000313" key="6">
    <source>
        <dbReference type="EMBL" id="TCS39988.1"/>
    </source>
</evidence>
<dbReference type="RefSeq" id="WP_132702204.1">
    <property type="nucleotide sequence ID" value="NZ_SLZR01000011.1"/>
</dbReference>
<dbReference type="GO" id="GO:0061542">
    <property type="term" value="F:3-demethylubiquinol 3-O-methyltransferase activity"/>
    <property type="evidence" value="ECO:0007669"/>
    <property type="project" value="UniProtKB-UniRule"/>
</dbReference>
<dbReference type="HAMAP" id="MF_00472">
    <property type="entry name" value="UbiG"/>
    <property type="match status" value="1"/>
</dbReference>
<dbReference type="GO" id="GO:0032259">
    <property type="term" value="P:methylation"/>
    <property type="evidence" value="ECO:0007669"/>
    <property type="project" value="UniProtKB-KW"/>
</dbReference>
<dbReference type="GO" id="GO:0102208">
    <property type="term" value="F:2-polyprenyl-6-hydroxyphenol methylase activity"/>
    <property type="evidence" value="ECO:0007669"/>
    <property type="project" value="UniProtKB-EC"/>
</dbReference>
<protein>
    <recommendedName>
        <fullName evidence="5">Ubiquinone biosynthesis O-methyltransferase</fullName>
    </recommendedName>
    <alternativeName>
        <fullName evidence="5">2-polyprenyl-6-hydroxyphenol methylase</fullName>
        <ecNumber evidence="5">2.1.1.222</ecNumber>
    </alternativeName>
    <alternativeName>
        <fullName evidence="5">3-demethylubiquinone 3-O-methyltransferase</fullName>
        <ecNumber evidence="5">2.1.1.64</ecNumber>
    </alternativeName>
</protein>
<sequence length="236" mass="26116">MQSNVDPAEIAKFEALASRWWDPESDFKPLHDLNPVRMGYIDSYINVAGLKVLDIGCGGGILSETLARRGANVTGIDMTDAPLQVAKLHALDAGVENIEYRQMTAEDLAAEAPASFDVITCMEMLEHVPKPGDILKACHTLLKPGGKAFFSTINRNPKSWLFAIAGAEYVLQLLPKGTHSYEKFIKPSELTRYARRAELSITNLRGINYNPITKGFKLTDDVSVNYLMATEKDKQQ</sequence>
<gene>
    <name evidence="5" type="primary">ubiG</name>
    <name evidence="6" type="ORF">BCF53_11181</name>
</gene>
<dbReference type="GO" id="GO:0010420">
    <property type="term" value="F:polyprenyldihydroxybenzoate methyltransferase activity"/>
    <property type="evidence" value="ECO:0007669"/>
    <property type="project" value="InterPro"/>
</dbReference>
<dbReference type="EMBL" id="SLZR01000011">
    <property type="protein sequence ID" value="TCS39988.1"/>
    <property type="molecule type" value="Genomic_DNA"/>
</dbReference>
<dbReference type="PANTHER" id="PTHR43464:SF19">
    <property type="entry name" value="UBIQUINONE BIOSYNTHESIS O-METHYLTRANSFERASE, MITOCHONDRIAL"/>
    <property type="match status" value="1"/>
</dbReference>
<keyword evidence="1 5" id="KW-0489">Methyltransferase</keyword>
<dbReference type="CDD" id="cd02440">
    <property type="entry name" value="AdoMet_MTases"/>
    <property type="match status" value="1"/>
</dbReference>
<evidence type="ECO:0000256" key="4">
    <source>
        <dbReference type="ARBA" id="ARBA00022691"/>
    </source>
</evidence>
<dbReference type="InterPro" id="IPR029063">
    <property type="entry name" value="SAM-dependent_MTases_sf"/>
</dbReference>
<keyword evidence="4 5" id="KW-0949">S-adenosyl-L-methionine</keyword>
<feature type="binding site" evidence="5">
    <location>
        <position position="37"/>
    </location>
    <ligand>
        <name>S-adenosyl-L-methionine</name>
        <dbReference type="ChEBI" id="CHEBI:59789"/>
    </ligand>
</feature>
<dbReference type="OrthoDB" id="9801538at2"/>
<organism evidence="6 7">
    <name type="scientific">Reinekea marinisedimentorum</name>
    <dbReference type="NCBI Taxonomy" id="230495"/>
    <lineage>
        <taxon>Bacteria</taxon>
        <taxon>Pseudomonadati</taxon>
        <taxon>Pseudomonadota</taxon>
        <taxon>Gammaproteobacteria</taxon>
        <taxon>Oceanospirillales</taxon>
        <taxon>Saccharospirillaceae</taxon>
        <taxon>Reinekea</taxon>
    </lineage>
</organism>
<dbReference type="EC" id="2.1.1.64" evidence="5"/>
<keyword evidence="6" id="KW-0830">Ubiquinone</keyword>
<name>A0A4R3I2U9_9GAMM</name>
<evidence type="ECO:0000256" key="5">
    <source>
        <dbReference type="HAMAP-Rule" id="MF_00472"/>
    </source>
</evidence>